<evidence type="ECO:0000256" key="1">
    <source>
        <dbReference type="SAM" id="MobiDB-lite"/>
    </source>
</evidence>
<dbReference type="Proteomes" id="UP000267342">
    <property type="component" value="Chromosome"/>
</dbReference>
<keyword evidence="3" id="KW-1185">Reference proteome</keyword>
<evidence type="ECO:0000313" key="3">
    <source>
        <dbReference type="Proteomes" id="UP000267342"/>
    </source>
</evidence>
<sequence>MLTADEQDRLFEVLGATMEVMGQEYTPAALMLMVSDLSAYPLNETQHALARCRSEVKGRLTLASIVERIPSDNAHLPAAEAWALALSGQDESETIIWNGEVAGAMADARPILALGDKVGARMAFISSYERRVEQAKAESRQPQWTASLGSDPARRQDVIEQAVEQGRIAPEQAKELLPSPDRLEAKLPLPPSPEEQERRRRNANRMIQEIRHALSSESRNDRMAQKRQREREQQEQRRQQLLAQAEQMAEGTS</sequence>
<dbReference type="OrthoDB" id="8611426at2"/>
<keyword evidence="2" id="KW-0540">Nuclease</keyword>
<feature type="compositionally biased region" description="Low complexity" evidence="1">
    <location>
        <begin position="239"/>
        <end position="253"/>
    </location>
</feature>
<name>A0A348HED9_9GAMM</name>
<dbReference type="KEGG" id="zpl:ZBT109_1231"/>
<dbReference type="GO" id="GO:0004519">
    <property type="term" value="F:endonuclease activity"/>
    <property type="evidence" value="ECO:0007669"/>
    <property type="project" value="UniProtKB-KW"/>
</dbReference>
<keyword evidence="2" id="KW-0255">Endonuclease</keyword>
<organism evidence="2 3">
    <name type="scientific">Zymobacter palmae</name>
    <dbReference type="NCBI Taxonomy" id="33074"/>
    <lineage>
        <taxon>Bacteria</taxon>
        <taxon>Pseudomonadati</taxon>
        <taxon>Pseudomonadota</taxon>
        <taxon>Gammaproteobacteria</taxon>
        <taxon>Oceanospirillales</taxon>
        <taxon>Halomonadaceae</taxon>
        <taxon>Zymobacter group</taxon>
        <taxon>Zymobacter</taxon>
    </lineage>
</organism>
<feature type="region of interest" description="Disordered" evidence="1">
    <location>
        <begin position="135"/>
        <end position="155"/>
    </location>
</feature>
<dbReference type="RefSeq" id="WP_051523718.1">
    <property type="nucleotide sequence ID" value="NZ_AP018933.1"/>
</dbReference>
<keyword evidence="2" id="KW-0378">Hydrolase</keyword>
<accession>A0A348HED9</accession>
<gene>
    <name evidence="2" type="ORF">ZBT109_1231</name>
</gene>
<dbReference type="EMBL" id="AP018933">
    <property type="protein sequence ID" value="BBG29991.1"/>
    <property type="molecule type" value="Genomic_DNA"/>
</dbReference>
<reference evidence="2 3" key="1">
    <citation type="submission" date="2018-09" db="EMBL/GenBank/DDBJ databases">
        <title>Zymobacter palmae IAM14233 (=T109) whole genome analysis.</title>
        <authorList>
            <person name="Yanase H."/>
        </authorList>
    </citation>
    <scope>NUCLEOTIDE SEQUENCE [LARGE SCALE GENOMIC DNA]</scope>
    <source>
        <strain evidence="2 3">IAM14233</strain>
    </source>
</reference>
<dbReference type="STRING" id="1123510.GCA_000620025_01379"/>
<proteinExistence type="predicted"/>
<protein>
    <submittedName>
        <fullName evidence="2">Restriction endonuclease</fullName>
    </submittedName>
</protein>
<dbReference type="AlphaFoldDB" id="A0A348HED9"/>
<feature type="region of interest" description="Disordered" evidence="1">
    <location>
        <begin position="175"/>
        <end position="253"/>
    </location>
</feature>
<feature type="compositionally biased region" description="Basic and acidic residues" evidence="1">
    <location>
        <begin position="208"/>
        <end position="238"/>
    </location>
</feature>
<evidence type="ECO:0000313" key="2">
    <source>
        <dbReference type="EMBL" id="BBG29991.1"/>
    </source>
</evidence>